<gene>
    <name evidence="1" type="ORF">HPB47_016020</name>
</gene>
<comment type="caution">
    <text evidence="1">The sequence shown here is derived from an EMBL/GenBank/DDBJ whole genome shotgun (WGS) entry which is preliminary data.</text>
</comment>
<evidence type="ECO:0000313" key="1">
    <source>
        <dbReference type="EMBL" id="KAG0441187.1"/>
    </source>
</evidence>
<dbReference type="Proteomes" id="UP000805193">
    <property type="component" value="Unassembled WGS sequence"/>
</dbReference>
<organism evidence="1 2">
    <name type="scientific">Ixodes persulcatus</name>
    <name type="common">Taiga tick</name>
    <dbReference type="NCBI Taxonomy" id="34615"/>
    <lineage>
        <taxon>Eukaryota</taxon>
        <taxon>Metazoa</taxon>
        <taxon>Ecdysozoa</taxon>
        <taxon>Arthropoda</taxon>
        <taxon>Chelicerata</taxon>
        <taxon>Arachnida</taxon>
        <taxon>Acari</taxon>
        <taxon>Parasitiformes</taxon>
        <taxon>Ixodida</taxon>
        <taxon>Ixodoidea</taxon>
        <taxon>Ixodidae</taxon>
        <taxon>Ixodinae</taxon>
        <taxon>Ixodes</taxon>
    </lineage>
</organism>
<sequence length="406" mass="46313">MLDSETCVLEELALHYIPNFVGAQQMDIAKCITNNLTLRVLELYECPLTKSSCPTLMKALALNKTISTLRLTACNIGPTAPYAFTELIRVNDVLEDVDVMCNHLQFNSAVQLARSLCVNKKLRRLALNANDFKSNSNVALVESLSTNKTLQEMLLGYVKMTDQLYRAIHASRAYHRVRLHYDSLGARNMINCINVQLPYISSIHLDSIENNFDSDCLSDLLESLCMACNLKTLYVRVQTSMTDTASRHLAKMLIRSRCLKKISVVTRTAHECHMIRVVNGLSRNESVTHFQMYYRATSKCTTDALVEMFRRNRTLVHFGTLISTEKELKQIATGLIKNCVLKSMRFWNENYSDAQVFEINQVLRRNVSLLHRALEFAKDPLTFGSKEAEAAYHLLCFTDDFRRKNV</sequence>
<accession>A0AC60QSV0</accession>
<protein>
    <submittedName>
        <fullName evidence="1">Uncharacterized protein</fullName>
    </submittedName>
</protein>
<evidence type="ECO:0000313" key="2">
    <source>
        <dbReference type="Proteomes" id="UP000805193"/>
    </source>
</evidence>
<proteinExistence type="predicted"/>
<keyword evidence="2" id="KW-1185">Reference proteome</keyword>
<name>A0AC60QSV0_IXOPE</name>
<reference evidence="1 2" key="1">
    <citation type="journal article" date="2020" name="Cell">
        <title>Large-Scale Comparative Analyses of Tick Genomes Elucidate Their Genetic Diversity and Vector Capacities.</title>
        <authorList>
            <consortium name="Tick Genome and Microbiome Consortium (TIGMIC)"/>
            <person name="Jia N."/>
            <person name="Wang J."/>
            <person name="Shi W."/>
            <person name="Du L."/>
            <person name="Sun Y."/>
            <person name="Zhan W."/>
            <person name="Jiang J.F."/>
            <person name="Wang Q."/>
            <person name="Zhang B."/>
            <person name="Ji P."/>
            <person name="Bell-Sakyi L."/>
            <person name="Cui X.M."/>
            <person name="Yuan T.T."/>
            <person name="Jiang B.G."/>
            <person name="Yang W.F."/>
            <person name="Lam T.T."/>
            <person name="Chang Q.C."/>
            <person name="Ding S.J."/>
            <person name="Wang X.J."/>
            <person name="Zhu J.G."/>
            <person name="Ruan X.D."/>
            <person name="Zhao L."/>
            <person name="Wei J.T."/>
            <person name="Ye R.Z."/>
            <person name="Que T.C."/>
            <person name="Du C.H."/>
            <person name="Zhou Y.H."/>
            <person name="Cheng J.X."/>
            <person name="Dai P.F."/>
            <person name="Guo W.B."/>
            <person name="Han X.H."/>
            <person name="Huang E.J."/>
            <person name="Li L.F."/>
            <person name="Wei W."/>
            <person name="Gao Y.C."/>
            <person name="Liu J.Z."/>
            <person name="Shao H.Z."/>
            <person name="Wang X."/>
            <person name="Wang C.C."/>
            <person name="Yang T.C."/>
            <person name="Huo Q.B."/>
            <person name="Li W."/>
            <person name="Chen H.Y."/>
            <person name="Chen S.E."/>
            <person name="Zhou L.G."/>
            <person name="Ni X.B."/>
            <person name="Tian J.H."/>
            <person name="Sheng Y."/>
            <person name="Liu T."/>
            <person name="Pan Y.S."/>
            <person name="Xia L.Y."/>
            <person name="Li J."/>
            <person name="Zhao F."/>
            <person name="Cao W.C."/>
        </authorList>
    </citation>
    <scope>NUCLEOTIDE SEQUENCE [LARGE SCALE GENOMIC DNA]</scope>
    <source>
        <strain evidence="1">Iper-2018</strain>
    </source>
</reference>
<dbReference type="EMBL" id="JABSTQ010004745">
    <property type="protein sequence ID" value="KAG0441187.1"/>
    <property type="molecule type" value="Genomic_DNA"/>
</dbReference>